<proteinExistence type="predicted"/>
<gene>
    <name evidence="1" type="ORF">CC80DRAFT_306253</name>
</gene>
<accession>A0A6A5U5J7</accession>
<reference evidence="1" key="1">
    <citation type="journal article" date="2020" name="Stud. Mycol.">
        <title>101 Dothideomycetes genomes: a test case for predicting lifestyles and emergence of pathogens.</title>
        <authorList>
            <person name="Haridas S."/>
            <person name="Albert R."/>
            <person name="Binder M."/>
            <person name="Bloem J."/>
            <person name="Labutti K."/>
            <person name="Salamov A."/>
            <person name="Andreopoulos B."/>
            <person name="Baker S."/>
            <person name="Barry K."/>
            <person name="Bills G."/>
            <person name="Bluhm B."/>
            <person name="Cannon C."/>
            <person name="Castanera R."/>
            <person name="Culley D."/>
            <person name="Daum C."/>
            <person name="Ezra D."/>
            <person name="Gonzalez J."/>
            <person name="Henrissat B."/>
            <person name="Kuo A."/>
            <person name="Liang C."/>
            <person name="Lipzen A."/>
            <person name="Lutzoni F."/>
            <person name="Magnuson J."/>
            <person name="Mondo S."/>
            <person name="Nolan M."/>
            <person name="Ohm R."/>
            <person name="Pangilinan J."/>
            <person name="Park H.-J."/>
            <person name="Ramirez L."/>
            <person name="Alfaro M."/>
            <person name="Sun H."/>
            <person name="Tritt A."/>
            <person name="Yoshinaga Y."/>
            <person name="Zwiers L.-H."/>
            <person name="Turgeon B."/>
            <person name="Goodwin S."/>
            <person name="Spatafora J."/>
            <person name="Crous P."/>
            <person name="Grigoriev I."/>
        </authorList>
    </citation>
    <scope>NUCLEOTIDE SEQUENCE</scope>
    <source>
        <strain evidence="1">CBS 675.92</strain>
    </source>
</reference>
<sequence>MTDLLSAFFLVNHPCYVRIADTLRSVSRFYRRSRLPSDASNFVQTMTHRYQEAIIATDAFSILVITPALGPATPRTTSQTSQKGGDALCPCQPVATSIISYLAK</sequence>
<evidence type="ECO:0000313" key="1">
    <source>
        <dbReference type="EMBL" id="KAF1959590.1"/>
    </source>
</evidence>
<protein>
    <submittedName>
        <fullName evidence="1">Uncharacterized protein</fullName>
    </submittedName>
</protein>
<keyword evidence="2" id="KW-1185">Reference proteome</keyword>
<dbReference type="AlphaFoldDB" id="A0A6A5U5J7"/>
<evidence type="ECO:0000313" key="2">
    <source>
        <dbReference type="Proteomes" id="UP000800035"/>
    </source>
</evidence>
<organism evidence="1 2">
    <name type="scientific">Byssothecium circinans</name>
    <dbReference type="NCBI Taxonomy" id="147558"/>
    <lineage>
        <taxon>Eukaryota</taxon>
        <taxon>Fungi</taxon>
        <taxon>Dikarya</taxon>
        <taxon>Ascomycota</taxon>
        <taxon>Pezizomycotina</taxon>
        <taxon>Dothideomycetes</taxon>
        <taxon>Pleosporomycetidae</taxon>
        <taxon>Pleosporales</taxon>
        <taxon>Massarineae</taxon>
        <taxon>Massarinaceae</taxon>
        <taxon>Byssothecium</taxon>
    </lineage>
</organism>
<name>A0A6A5U5J7_9PLEO</name>
<dbReference type="Proteomes" id="UP000800035">
    <property type="component" value="Unassembled WGS sequence"/>
</dbReference>
<dbReference type="EMBL" id="ML976984">
    <property type="protein sequence ID" value="KAF1959590.1"/>
    <property type="molecule type" value="Genomic_DNA"/>
</dbReference>